<dbReference type="Pfam" id="PF18962">
    <property type="entry name" value="Por_Secre_tail"/>
    <property type="match status" value="1"/>
</dbReference>
<keyword evidence="1" id="KW-0677">Repeat</keyword>
<feature type="chain" id="PRO_5013130260" description="HYR domain-containing protein" evidence="2">
    <location>
        <begin position="30"/>
        <end position="490"/>
    </location>
</feature>
<dbReference type="InterPro" id="IPR026444">
    <property type="entry name" value="Secre_tail"/>
</dbReference>
<dbReference type="OrthoDB" id="6394136at2"/>
<dbReference type="EMBL" id="PDUD01000023">
    <property type="protein sequence ID" value="PHN05133.1"/>
    <property type="molecule type" value="Genomic_DNA"/>
</dbReference>
<evidence type="ECO:0000256" key="1">
    <source>
        <dbReference type="ARBA" id="ARBA00022737"/>
    </source>
</evidence>
<dbReference type="Proteomes" id="UP000223913">
    <property type="component" value="Unassembled WGS sequence"/>
</dbReference>
<dbReference type="InterPro" id="IPR003410">
    <property type="entry name" value="HYR_dom"/>
</dbReference>
<gene>
    <name evidence="4" type="ORF">CRP01_19115</name>
</gene>
<dbReference type="NCBIfam" id="TIGR04183">
    <property type="entry name" value="Por_Secre_tail"/>
    <property type="match status" value="1"/>
</dbReference>
<evidence type="ECO:0000256" key="2">
    <source>
        <dbReference type="SAM" id="SignalP"/>
    </source>
</evidence>
<accession>A0A2D0NBI4</accession>
<comment type="caution">
    <text evidence="4">The sequence shown here is derived from an EMBL/GenBank/DDBJ whole genome shotgun (WGS) entry which is preliminary data.</text>
</comment>
<evidence type="ECO:0000313" key="4">
    <source>
        <dbReference type="EMBL" id="PHN05133.1"/>
    </source>
</evidence>
<proteinExistence type="predicted"/>
<feature type="signal peptide" evidence="2">
    <location>
        <begin position="1"/>
        <end position="29"/>
    </location>
</feature>
<dbReference type="AlphaFoldDB" id="A0A2D0NBI4"/>
<protein>
    <recommendedName>
        <fullName evidence="3">HYR domain-containing protein</fullName>
    </recommendedName>
</protein>
<sequence>MIMKMVTNIFQTSLLTCFLILAVGQVAQANFNGDPRPYPGTNVDMGGYKYQSMLPSLTITCPANLTADVDAGVCCAALSIAAPTVSGDAAPFTFTNDYNGTNDASGIYFPGETIVTWTATDGLGNTVSCAHTVTVEDNEAPVLGYTDEACYAEYELCLDEQEAYTAQRLAELEIFIANCNGDPACLQVAASEAAKIDEEARKLMTRCLFILNACEVIPAGNNQLPDIVVDAPAGSCEIELNPGPVVMENCATFTLTNDFNSNGTGEGTYPIGTTVVSWTAVDQYGNTSTVSRSITVNGGGDADCDGVPDNCDICPEGDDSVDNNGDGIPDCSQLLDYKDYSTDWKCSNNKLYITHADEDGVYSTLCLNKNALPDHLSHGDWAGPYQSCRQNAAAPVNGGNGTQLDAIQAELTIFPNPARHEVKIQFGRQTPAATLRIMDVLGRVVYEKELSEGVDRISIDLNNSPFENGTYLVSLFEAGEIRTKSFVVQR</sequence>
<keyword evidence="5" id="KW-1185">Reference proteome</keyword>
<keyword evidence="2" id="KW-0732">Signal</keyword>
<dbReference type="PANTHER" id="PTHR24273:SF32">
    <property type="entry name" value="HYALIN"/>
    <property type="match status" value="1"/>
</dbReference>
<name>A0A2D0NBI4_FLAN2</name>
<evidence type="ECO:0000259" key="3">
    <source>
        <dbReference type="PROSITE" id="PS50825"/>
    </source>
</evidence>
<dbReference type="PROSITE" id="PS50825">
    <property type="entry name" value="HYR"/>
    <property type="match status" value="1"/>
</dbReference>
<dbReference type="PANTHER" id="PTHR24273">
    <property type="entry name" value="FI04643P-RELATED"/>
    <property type="match status" value="1"/>
</dbReference>
<organism evidence="4 5">
    <name type="scientific">Flavilitoribacter nigricans (strain ATCC 23147 / DSM 23189 / NBRC 102662 / NCIMB 1420 / SS-2)</name>
    <name type="common">Lewinella nigricans</name>
    <dbReference type="NCBI Taxonomy" id="1122177"/>
    <lineage>
        <taxon>Bacteria</taxon>
        <taxon>Pseudomonadati</taxon>
        <taxon>Bacteroidota</taxon>
        <taxon>Saprospiria</taxon>
        <taxon>Saprospirales</taxon>
        <taxon>Lewinellaceae</taxon>
        <taxon>Flavilitoribacter</taxon>
    </lineage>
</organism>
<evidence type="ECO:0000313" key="5">
    <source>
        <dbReference type="Proteomes" id="UP000223913"/>
    </source>
</evidence>
<feature type="domain" description="HYR" evidence="3">
    <location>
        <begin position="51"/>
        <end position="137"/>
    </location>
</feature>
<reference evidence="4 5" key="1">
    <citation type="submission" date="2017-10" db="EMBL/GenBank/DDBJ databases">
        <title>The draft genome sequence of Lewinella nigricans NBRC 102662.</title>
        <authorList>
            <person name="Wang K."/>
        </authorList>
    </citation>
    <scope>NUCLEOTIDE SEQUENCE [LARGE SCALE GENOMIC DNA]</scope>
    <source>
        <strain evidence="4 5">NBRC 102662</strain>
    </source>
</reference>